<dbReference type="EMBL" id="QTSX02006595">
    <property type="protein sequence ID" value="KAJ9052830.1"/>
    <property type="molecule type" value="Genomic_DNA"/>
</dbReference>
<evidence type="ECO:0000313" key="1">
    <source>
        <dbReference type="EMBL" id="KAJ9052830.1"/>
    </source>
</evidence>
<name>A0ACC2RRW2_9FUNG</name>
<gene>
    <name evidence="1" type="ORF">DSO57_1030207</name>
</gene>
<reference evidence="1" key="1">
    <citation type="submission" date="2022-04" db="EMBL/GenBank/DDBJ databases">
        <title>Genome of the entomopathogenic fungus Entomophthora muscae.</title>
        <authorList>
            <person name="Elya C."/>
            <person name="Lovett B.R."/>
            <person name="Lee E."/>
            <person name="Macias A.M."/>
            <person name="Hajek A.E."/>
            <person name="De Bivort B.L."/>
            <person name="Kasson M.T."/>
            <person name="De Fine Licht H.H."/>
            <person name="Stajich J.E."/>
        </authorList>
    </citation>
    <scope>NUCLEOTIDE SEQUENCE</scope>
    <source>
        <strain evidence="1">Berkeley</strain>
    </source>
</reference>
<organism evidence="1 2">
    <name type="scientific">Entomophthora muscae</name>
    <dbReference type="NCBI Taxonomy" id="34485"/>
    <lineage>
        <taxon>Eukaryota</taxon>
        <taxon>Fungi</taxon>
        <taxon>Fungi incertae sedis</taxon>
        <taxon>Zoopagomycota</taxon>
        <taxon>Entomophthoromycotina</taxon>
        <taxon>Entomophthoromycetes</taxon>
        <taxon>Entomophthorales</taxon>
        <taxon>Entomophthoraceae</taxon>
        <taxon>Entomophthora</taxon>
    </lineage>
</organism>
<sequence>MHLHSIGLGDYLYCVGSSLTGSSSSMGRDGVQVISYQLVDKIFFEFLTKGKVSRRSYFLSGVLGGFLGGWGNISGNLGRLLWLISVSSFGIVKGMVGAVYFITGPPLLFPDSSPWYLLLH</sequence>
<comment type="caution">
    <text evidence="1">The sequence shown here is derived from an EMBL/GenBank/DDBJ whole genome shotgun (WGS) entry which is preliminary data.</text>
</comment>
<protein>
    <submittedName>
        <fullName evidence="1">Uncharacterized protein</fullName>
    </submittedName>
</protein>
<accession>A0ACC2RRW2</accession>
<keyword evidence="2" id="KW-1185">Reference proteome</keyword>
<evidence type="ECO:0000313" key="2">
    <source>
        <dbReference type="Proteomes" id="UP001165960"/>
    </source>
</evidence>
<dbReference type="Proteomes" id="UP001165960">
    <property type="component" value="Unassembled WGS sequence"/>
</dbReference>
<proteinExistence type="predicted"/>